<feature type="region of interest" description="Disordered" evidence="1">
    <location>
        <begin position="1"/>
        <end position="35"/>
    </location>
</feature>
<evidence type="ECO:0000313" key="3">
    <source>
        <dbReference type="Proteomes" id="UP000219688"/>
    </source>
</evidence>
<dbReference type="Proteomes" id="UP000219688">
    <property type="component" value="Unassembled WGS sequence"/>
</dbReference>
<accession>A0A285VUH9</accession>
<keyword evidence="3" id="KW-1185">Reference proteome</keyword>
<gene>
    <name evidence="2" type="ORF">SAMN05421879_10770</name>
</gene>
<name>A0A285VUH9_9MICO</name>
<reference evidence="3" key="1">
    <citation type="submission" date="2017-08" db="EMBL/GenBank/DDBJ databases">
        <authorList>
            <person name="Varghese N."/>
            <person name="Submissions S."/>
        </authorList>
    </citation>
    <scope>NUCLEOTIDE SEQUENCE [LARGE SCALE GENOMIC DNA]</scope>
    <source>
        <strain evidence="3">USBA17B2</strain>
    </source>
</reference>
<evidence type="ECO:0000313" key="2">
    <source>
        <dbReference type="EMBL" id="SOC56291.1"/>
    </source>
</evidence>
<dbReference type="AlphaFoldDB" id="A0A285VUH9"/>
<evidence type="ECO:0000256" key="1">
    <source>
        <dbReference type="SAM" id="MobiDB-lite"/>
    </source>
</evidence>
<proteinExistence type="predicted"/>
<protein>
    <submittedName>
        <fullName evidence="2">Uncharacterized protein</fullName>
    </submittedName>
</protein>
<dbReference type="EMBL" id="OBQK01000007">
    <property type="protein sequence ID" value="SOC56291.1"/>
    <property type="molecule type" value="Genomic_DNA"/>
</dbReference>
<organism evidence="2 3">
    <name type="scientific">Ornithinimicrobium cerasi</name>
    <dbReference type="NCBI Taxonomy" id="2248773"/>
    <lineage>
        <taxon>Bacteria</taxon>
        <taxon>Bacillati</taxon>
        <taxon>Actinomycetota</taxon>
        <taxon>Actinomycetes</taxon>
        <taxon>Micrococcales</taxon>
        <taxon>Ornithinimicrobiaceae</taxon>
        <taxon>Ornithinimicrobium</taxon>
    </lineage>
</organism>
<sequence length="35" mass="3629">MQVGRTRAPVVTGQISGSARHPLCVPGGPIRHPVP</sequence>